<keyword evidence="2" id="KW-1185">Reference proteome</keyword>
<reference evidence="1" key="1">
    <citation type="submission" date="2021-06" db="EMBL/GenBank/DDBJ databases">
        <authorList>
            <person name="Kallberg Y."/>
            <person name="Tangrot J."/>
            <person name="Rosling A."/>
        </authorList>
    </citation>
    <scope>NUCLEOTIDE SEQUENCE</scope>
    <source>
        <strain evidence="1">CL551</strain>
    </source>
</reference>
<dbReference type="InterPro" id="IPR032675">
    <property type="entry name" value="LRR_dom_sf"/>
</dbReference>
<accession>A0A9N8VQN5</accession>
<proteinExistence type="predicted"/>
<organism evidence="1 2">
    <name type="scientific">Acaulospora morrowiae</name>
    <dbReference type="NCBI Taxonomy" id="94023"/>
    <lineage>
        <taxon>Eukaryota</taxon>
        <taxon>Fungi</taxon>
        <taxon>Fungi incertae sedis</taxon>
        <taxon>Mucoromycota</taxon>
        <taxon>Glomeromycotina</taxon>
        <taxon>Glomeromycetes</taxon>
        <taxon>Diversisporales</taxon>
        <taxon>Acaulosporaceae</taxon>
        <taxon>Acaulospora</taxon>
    </lineage>
</organism>
<dbReference type="Proteomes" id="UP000789342">
    <property type="component" value="Unassembled WGS sequence"/>
</dbReference>
<protein>
    <submittedName>
        <fullName evidence="1">6029_t:CDS:1</fullName>
    </submittedName>
</protein>
<name>A0A9N8VQN5_9GLOM</name>
<feature type="non-terminal residue" evidence="1">
    <location>
        <position position="548"/>
    </location>
</feature>
<dbReference type="Gene3D" id="3.80.10.10">
    <property type="entry name" value="Ribonuclease Inhibitor"/>
    <property type="match status" value="1"/>
</dbReference>
<comment type="caution">
    <text evidence="1">The sequence shown here is derived from an EMBL/GenBank/DDBJ whole genome shotgun (WGS) entry which is preliminary data.</text>
</comment>
<dbReference type="AlphaFoldDB" id="A0A9N8VQN5"/>
<gene>
    <name evidence="1" type="ORF">AMORRO_LOCUS1180</name>
</gene>
<dbReference type="OrthoDB" id="2406501at2759"/>
<evidence type="ECO:0000313" key="2">
    <source>
        <dbReference type="Proteomes" id="UP000789342"/>
    </source>
</evidence>
<dbReference type="EMBL" id="CAJVPV010000425">
    <property type="protein sequence ID" value="CAG8456526.1"/>
    <property type="molecule type" value="Genomic_DNA"/>
</dbReference>
<dbReference type="SUPFAM" id="SSF52047">
    <property type="entry name" value="RNI-like"/>
    <property type="match status" value="1"/>
</dbReference>
<sequence length="548" mass="63901">LLLENFNTVTLDYYLGDSMSLVQLKITDFTTGPSGKFVLDRALKKNKRYRFQVPQLPFECIEEIVENLIEDHEALHSCILVDRLWCRISMPILWRFPQNFSINHQNFWSKIVKPILSCMNTTSLELIKAIGCKLVDSIQRPPLFDYVGYMQKLTCCDVHNIIEYILPELGRNENSILHNSLVERVYNLFLNGGSRLFYFEIPNIPICYHLCATSKLSNLQIFECDLDTSPMYFYEMAKYCNSIQQLLIFIDDCVQENFGLVTLIKSQRCLRYVRIRSVAWKSQMRVCLHELAKAIKGHSATLTYFEISGYICLPVSIIEAFENLKTLVISMDYHSTQELSVTSFPKLEELEIQYDEFTQFSTYMGIISKTRGTLKRIFWQFMDFAHDLDVDTYARTIIKSCPNLRFISLYIEKSSIGSLEKILRSCKLLEGIDIQTSVRSDSSLTTLALELLGKHAPKGLSMIVMDVFGCEILSEALEMFLDEWWGQKRKPLGLYINMEKPSQEILDIVEWYKFKGVFKEFCYRNTTPFYEIDSIRKVWRSDFPFELP</sequence>
<evidence type="ECO:0000313" key="1">
    <source>
        <dbReference type="EMBL" id="CAG8456526.1"/>
    </source>
</evidence>